<keyword evidence="18 26" id="KW-0472">Membrane</keyword>
<evidence type="ECO:0000256" key="10">
    <source>
        <dbReference type="ARBA" id="ARBA00022676"/>
    </source>
</evidence>
<dbReference type="InterPro" id="IPR001264">
    <property type="entry name" value="Glyco_trans_51"/>
</dbReference>
<dbReference type="GO" id="GO:0005886">
    <property type="term" value="C:plasma membrane"/>
    <property type="evidence" value="ECO:0007669"/>
    <property type="project" value="UniProtKB-SubCell"/>
</dbReference>
<keyword evidence="8" id="KW-0121">Carboxypeptidase</keyword>
<dbReference type="EC" id="2.4.99.28" evidence="23"/>
<evidence type="ECO:0000256" key="21">
    <source>
        <dbReference type="ARBA" id="ARBA00023316"/>
    </source>
</evidence>
<keyword evidence="21" id="KW-0961">Cell wall biogenesis/degradation</keyword>
<evidence type="ECO:0000256" key="11">
    <source>
        <dbReference type="ARBA" id="ARBA00022679"/>
    </source>
</evidence>
<dbReference type="InterPro" id="IPR023346">
    <property type="entry name" value="Lysozyme-like_dom_sf"/>
</dbReference>
<evidence type="ECO:0000256" key="24">
    <source>
        <dbReference type="ARBA" id="ARBA00049902"/>
    </source>
</evidence>
<dbReference type="PANTHER" id="PTHR32282:SF33">
    <property type="entry name" value="PEPTIDOGLYCAN GLYCOSYLTRANSFERASE"/>
    <property type="match status" value="1"/>
</dbReference>
<dbReference type="Pfam" id="PF00912">
    <property type="entry name" value="Transgly"/>
    <property type="match status" value="1"/>
</dbReference>
<evidence type="ECO:0000256" key="9">
    <source>
        <dbReference type="ARBA" id="ARBA00022670"/>
    </source>
</evidence>
<reference evidence="28" key="1">
    <citation type="submission" date="2020-10" db="EMBL/GenBank/DDBJ databases">
        <authorList>
            <person name="Gilroy R."/>
        </authorList>
    </citation>
    <scope>NUCLEOTIDE SEQUENCE</scope>
    <source>
        <strain evidence="28">CHK195-15760</strain>
    </source>
</reference>
<keyword evidence="14" id="KW-0133">Cell shape</keyword>
<evidence type="ECO:0000313" key="29">
    <source>
        <dbReference type="Proteomes" id="UP000824093"/>
    </source>
</evidence>
<keyword evidence="11" id="KW-0808">Transferase</keyword>
<evidence type="ECO:0000256" key="16">
    <source>
        <dbReference type="ARBA" id="ARBA00022984"/>
    </source>
</evidence>
<feature type="transmembrane region" description="Helical" evidence="26">
    <location>
        <begin position="7"/>
        <end position="30"/>
    </location>
</feature>
<evidence type="ECO:0000313" key="28">
    <source>
        <dbReference type="EMBL" id="HIU51227.1"/>
    </source>
</evidence>
<evidence type="ECO:0000256" key="3">
    <source>
        <dbReference type="ARBA" id="ARBA00004752"/>
    </source>
</evidence>
<evidence type="ECO:0000256" key="22">
    <source>
        <dbReference type="ARBA" id="ARBA00034000"/>
    </source>
</evidence>
<dbReference type="Gene3D" id="1.10.3810.10">
    <property type="entry name" value="Biosynthetic peptidoglycan transglycosylase-like"/>
    <property type="match status" value="1"/>
</dbReference>
<organism evidence="28 29">
    <name type="scientific">Candidatus Merdicola faecigallinarum</name>
    <dbReference type="NCBI Taxonomy" id="2840862"/>
    <lineage>
        <taxon>Bacteria</taxon>
        <taxon>Bacillati</taxon>
        <taxon>Bacillota</taxon>
        <taxon>Clostridia</taxon>
        <taxon>Candidatus Merdicola</taxon>
    </lineage>
</organism>
<keyword evidence="13" id="KW-0378">Hydrolase</keyword>
<evidence type="ECO:0000256" key="13">
    <source>
        <dbReference type="ARBA" id="ARBA00022801"/>
    </source>
</evidence>
<comment type="function">
    <text evidence="1">Cell wall formation. Synthesis of cross-linked peptidoglycan from the lipid intermediates. The enzyme has a penicillin-insensitive transglycosylase N-terminal domain (formation of linear glycan strands) and a penicillin-sensitive transpeptidase C-terminal domain (cross-linking of the peptide subunits).</text>
</comment>
<dbReference type="EMBL" id="DVNH01000010">
    <property type="protein sequence ID" value="HIU51227.1"/>
    <property type="molecule type" value="Genomic_DNA"/>
</dbReference>
<dbReference type="PANTHER" id="PTHR32282">
    <property type="entry name" value="BINDING PROTEIN TRANSPEPTIDASE, PUTATIVE-RELATED"/>
    <property type="match status" value="1"/>
</dbReference>
<dbReference type="GO" id="GO:0008360">
    <property type="term" value="P:regulation of cell shape"/>
    <property type="evidence" value="ECO:0007669"/>
    <property type="project" value="UniProtKB-KW"/>
</dbReference>
<keyword evidence="19" id="KW-0046">Antibiotic resistance</keyword>
<comment type="catalytic activity">
    <reaction evidence="24">
        <text>[GlcNAc-(1-&gt;4)-Mur2Ac(oyl-L-Ala-gamma-D-Glu-L-Lys-D-Ala-D-Ala)](n)-di-trans,octa-cis-undecaprenyl diphosphate + beta-D-GlcNAc-(1-&gt;4)-Mur2Ac(oyl-L-Ala-gamma-D-Glu-L-Lys-D-Ala-D-Ala)-di-trans,octa-cis-undecaprenyl diphosphate = [GlcNAc-(1-&gt;4)-Mur2Ac(oyl-L-Ala-gamma-D-Glu-L-Lys-D-Ala-D-Ala)](n+1)-di-trans,octa-cis-undecaprenyl diphosphate + di-trans,octa-cis-undecaprenyl diphosphate + H(+)</text>
        <dbReference type="Rhea" id="RHEA:23708"/>
        <dbReference type="Rhea" id="RHEA-COMP:9602"/>
        <dbReference type="Rhea" id="RHEA-COMP:9603"/>
        <dbReference type="ChEBI" id="CHEBI:15378"/>
        <dbReference type="ChEBI" id="CHEBI:58405"/>
        <dbReference type="ChEBI" id="CHEBI:60033"/>
        <dbReference type="ChEBI" id="CHEBI:78435"/>
        <dbReference type="EC" id="2.4.99.28"/>
    </reaction>
</comment>
<dbReference type="AlphaFoldDB" id="A0A9D1M0B8"/>
<keyword evidence="12 26" id="KW-0812">Transmembrane</keyword>
<evidence type="ECO:0000256" key="25">
    <source>
        <dbReference type="ARBA" id="ARBA00060592"/>
    </source>
</evidence>
<feature type="domain" description="Glycosyl transferase family 51" evidence="27">
    <location>
        <begin position="45"/>
        <end position="213"/>
    </location>
</feature>
<keyword evidence="9" id="KW-0645">Protease</keyword>
<evidence type="ECO:0000256" key="2">
    <source>
        <dbReference type="ARBA" id="ARBA00004401"/>
    </source>
</evidence>
<evidence type="ECO:0000256" key="12">
    <source>
        <dbReference type="ARBA" id="ARBA00022692"/>
    </source>
</evidence>
<evidence type="ECO:0000256" key="15">
    <source>
        <dbReference type="ARBA" id="ARBA00022968"/>
    </source>
</evidence>
<gene>
    <name evidence="28" type="ORF">IAB70_01165</name>
</gene>
<comment type="subcellular location">
    <subcellularLocation>
        <location evidence="2">Cell membrane</location>
        <topology evidence="2">Single-pass type II membrane protein</topology>
    </subcellularLocation>
</comment>
<comment type="similarity">
    <text evidence="4">In the C-terminal section; belongs to the transpeptidase family.</text>
</comment>
<evidence type="ECO:0000256" key="1">
    <source>
        <dbReference type="ARBA" id="ARBA00002624"/>
    </source>
</evidence>
<dbReference type="EC" id="3.4.16.4" evidence="6"/>
<dbReference type="SUPFAM" id="SSF53955">
    <property type="entry name" value="Lysozyme-like"/>
    <property type="match status" value="1"/>
</dbReference>
<evidence type="ECO:0000259" key="27">
    <source>
        <dbReference type="Pfam" id="PF00912"/>
    </source>
</evidence>
<sequence>MKIIKRVLLFFFLIIFLGGSTIIGIGYSIYTKALKETPLTMKIEQIQSDENYTKIEDLPKYYKDAVVSVEDRRFYDHGAIDIRSILRAIVTNIRKMELAEGGSTITQQLAKNLYFIEEKAVFRKVAEIFMAHLIEQNYSKDEILELYTNTCYFGDGYYGIKEASLGYLQKLPSEMNLDESTLLAGVPNAPSAYAPSKNPELARERQEHVLESMVTNHYISQEEADQITP</sequence>
<dbReference type="GO" id="GO:0009252">
    <property type="term" value="P:peptidoglycan biosynthetic process"/>
    <property type="evidence" value="ECO:0007669"/>
    <property type="project" value="UniProtKB-KW"/>
</dbReference>
<dbReference type="GO" id="GO:0006508">
    <property type="term" value="P:proteolysis"/>
    <property type="evidence" value="ECO:0007669"/>
    <property type="project" value="UniProtKB-KW"/>
</dbReference>
<evidence type="ECO:0000256" key="20">
    <source>
        <dbReference type="ARBA" id="ARBA00023268"/>
    </source>
</evidence>
<evidence type="ECO:0000256" key="5">
    <source>
        <dbReference type="ARBA" id="ARBA00007739"/>
    </source>
</evidence>
<proteinExistence type="inferred from homology"/>
<keyword evidence="16" id="KW-0573">Peptidoglycan synthesis</keyword>
<evidence type="ECO:0000256" key="14">
    <source>
        <dbReference type="ARBA" id="ARBA00022960"/>
    </source>
</evidence>
<dbReference type="InterPro" id="IPR036950">
    <property type="entry name" value="PBP_transglycosylase"/>
</dbReference>
<dbReference type="GO" id="GO:0009002">
    <property type="term" value="F:serine-type D-Ala-D-Ala carboxypeptidase activity"/>
    <property type="evidence" value="ECO:0007669"/>
    <property type="project" value="UniProtKB-EC"/>
</dbReference>
<keyword evidence="15" id="KW-0735">Signal-anchor</keyword>
<comment type="pathway">
    <text evidence="3">Cell wall biogenesis; peptidoglycan biosynthesis.</text>
</comment>
<evidence type="ECO:0000256" key="6">
    <source>
        <dbReference type="ARBA" id="ARBA00012448"/>
    </source>
</evidence>
<comment type="caution">
    <text evidence="28">The sequence shown here is derived from an EMBL/GenBank/DDBJ whole genome shotgun (WGS) entry which is preliminary data.</text>
</comment>
<evidence type="ECO:0000256" key="23">
    <source>
        <dbReference type="ARBA" id="ARBA00044770"/>
    </source>
</evidence>
<dbReference type="GO" id="GO:0046677">
    <property type="term" value="P:response to antibiotic"/>
    <property type="evidence" value="ECO:0007669"/>
    <property type="project" value="UniProtKB-KW"/>
</dbReference>
<evidence type="ECO:0000256" key="8">
    <source>
        <dbReference type="ARBA" id="ARBA00022645"/>
    </source>
</evidence>
<evidence type="ECO:0000256" key="7">
    <source>
        <dbReference type="ARBA" id="ARBA00018638"/>
    </source>
</evidence>
<dbReference type="InterPro" id="IPR050396">
    <property type="entry name" value="Glycosyltr_51/Transpeptidase"/>
</dbReference>
<evidence type="ECO:0000256" key="17">
    <source>
        <dbReference type="ARBA" id="ARBA00022989"/>
    </source>
</evidence>
<accession>A0A9D1M0B8</accession>
<comment type="similarity">
    <text evidence="5">In the N-terminal section; belongs to the glycosyltransferase 51 family.</text>
</comment>
<dbReference type="FunFam" id="1.10.3810.10:FF:000001">
    <property type="entry name" value="Penicillin-binding protein 1A"/>
    <property type="match status" value="1"/>
</dbReference>
<dbReference type="GO" id="GO:0071555">
    <property type="term" value="P:cell wall organization"/>
    <property type="evidence" value="ECO:0007669"/>
    <property type="project" value="UniProtKB-KW"/>
</dbReference>
<reference evidence="28" key="2">
    <citation type="journal article" date="2021" name="PeerJ">
        <title>Extensive microbial diversity within the chicken gut microbiome revealed by metagenomics and culture.</title>
        <authorList>
            <person name="Gilroy R."/>
            <person name="Ravi A."/>
            <person name="Getino M."/>
            <person name="Pursley I."/>
            <person name="Horton D.L."/>
            <person name="Alikhan N.F."/>
            <person name="Baker D."/>
            <person name="Gharbi K."/>
            <person name="Hall N."/>
            <person name="Watson M."/>
            <person name="Adriaenssens E.M."/>
            <person name="Foster-Nyarko E."/>
            <person name="Jarju S."/>
            <person name="Secka A."/>
            <person name="Antonio M."/>
            <person name="Oren A."/>
            <person name="Chaudhuri R.R."/>
            <person name="La Ragione R."/>
            <person name="Hildebrand F."/>
            <person name="Pallen M.J."/>
        </authorList>
    </citation>
    <scope>NUCLEOTIDE SEQUENCE</scope>
    <source>
        <strain evidence="28">CHK195-15760</strain>
    </source>
</reference>
<comment type="catalytic activity">
    <reaction evidence="22">
        <text>Preferential cleavage: (Ac)2-L-Lys-D-Ala-|-D-Ala. Also transpeptidation of peptidyl-alanyl moieties that are N-acyl substituents of D-alanine.</text>
        <dbReference type="EC" id="3.4.16.4"/>
    </reaction>
</comment>
<protein>
    <recommendedName>
        <fullName evidence="7">Penicillin-binding protein 1A</fullName>
        <ecNumber evidence="23">2.4.99.28</ecNumber>
        <ecNumber evidence="6">3.4.16.4</ecNumber>
    </recommendedName>
</protein>
<name>A0A9D1M0B8_9FIRM</name>
<keyword evidence="10" id="KW-0328">Glycosyltransferase</keyword>
<keyword evidence="17 26" id="KW-1133">Transmembrane helix</keyword>
<evidence type="ECO:0000256" key="19">
    <source>
        <dbReference type="ARBA" id="ARBA00023251"/>
    </source>
</evidence>
<evidence type="ECO:0000256" key="4">
    <source>
        <dbReference type="ARBA" id="ARBA00007090"/>
    </source>
</evidence>
<comment type="pathway">
    <text evidence="25">Glycan biosynthesis.</text>
</comment>
<dbReference type="Proteomes" id="UP000824093">
    <property type="component" value="Unassembled WGS sequence"/>
</dbReference>
<dbReference type="GO" id="GO:0008955">
    <property type="term" value="F:peptidoglycan glycosyltransferase activity"/>
    <property type="evidence" value="ECO:0007669"/>
    <property type="project" value="UniProtKB-EC"/>
</dbReference>
<evidence type="ECO:0000256" key="18">
    <source>
        <dbReference type="ARBA" id="ARBA00023136"/>
    </source>
</evidence>
<keyword evidence="20" id="KW-0511">Multifunctional enzyme</keyword>
<evidence type="ECO:0000256" key="26">
    <source>
        <dbReference type="SAM" id="Phobius"/>
    </source>
</evidence>